<accession>A0AAN7W5M2</accession>
<dbReference type="InterPro" id="IPR010730">
    <property type="entry name" value="HET"/>
</dbReference>
<name>A0AAN7W5M2_9PEZI</name>
<dbReference type="Pfam" id="PF06985">
    <property type="entry name" value="HET"/>
    <property type="match status" value="1"/>
</dbReference>
<feature type="domain" description="Heterokaryon incompatibility" evidence="1">
    <location>
        <begin position="49"/>
        <end position="188"/>
    </location>
</feature>
<dbReference type="Proteomes" id="UP001310594">
    <property type="component" value="Unassembled WGS sequence"/>
</dbReference>
<comment type="caution">
    <text evidence="2">The sequence shown here is derived from an EMBL/GenBank/DDBJ whole genome shotgun (WGS) entry which is preliminary data.</text>
</comment>
<proteinExistence type="predicted"/>
<sequence length="345" mass="38945">MSDQTTSVYTALESDCIRLVRIFPQSPDDPTADLRCTMRHFELDDLPAYSALSYAWGTEPSSRSILLNDQRFDVRKNLFDFLSLARNLSGPYAGWLFIDAISINQRDHAERSSQVSQMWRIYSSAIPVLAWLGPRHDNSDLAMQELGRNPSYWQDERNMSAIWIGASGRAIRALCSRPYWSRLWVFVELSLASKVQLVYGTAAVSWDAFRDFILATQGAVITPAVFDYVEGQLWKNPAIGEHQAMCALPAIQMIQYASMRAGSTDLWELMFALSHLDCGEPRDEVYALLGVAAPRGPELVIQSDYHTSLPNLLNTVLKHQHHLQPPESIEQVQSQCTKLESLFGE</sequence>
<dbReference type="EMBL" id="JAVRQU010000008">
    <property type="protein sequence ID" value="KAK5699656.1"/>
    <property type="molecule type" value="Genomic_DNA"/>
</dbReference>
<evidence type="ECO:0000259" key="1">
    <source>
        <dbReference type="Pfam" id="PF06985"/>
    </source>
</evidence>
<dbReference type="AlphaFoldDB" id="A0AAN7W5M2"/>
<evidence type="ECO:0000313" key="3">
    <source>
        <dbReference type="Proteomes" id="UP001310594"/>
    </source>
</evidence>
<dbReference type="PANTHER" id="PTHR24148">
    <property type="entry name" value="ANKYRIN REPEAT DOMAIN-CONTAINING PROTEIN 39 HOMOLOG-RELATED"/>
    <property type="match status" value="1"/>
</dbReference>
<dbReference type="PANTHER" id="PTHR24148:SF73">
    <property type="entry name" value="HET DOMAIN PROTEIN (AFU_ORTHOLOGUE AFUA_8G01020)"/>
    <property type="match status" value="1"/>
</dbReference>
<gene>
    <name evidence="2" type="ORF">LTR97_005785</name>
</gene>
<dbReference type="InterPro" id="IPR052895">
    <property type="entry name" value="HetReg/Transcr_Mod"/>
</dbReference>
<evidence type="ECO:0000313" key="2">
    <source>
        <dbReference type="EMBL" id="KAK5699656.1"/>
    </source>
</evidence>
<reference evidence="2" key="1">
    <citation type="submission" date="2023-08" db="EMBL/GenBank/DDBJ databases">
        <title>Black Yeasts Isolated from many extreme environments.</title>
        <authorList>
            <person name="Coleine C."/>
            <person name="Stajich J.E."/>
            <person name="Selbmann L."/>
        </authorList>
    </citation>
    <scope>NUCLEOTIDE SEQUENCE</scope>
    <source>
        <strain evidence="2">CCFEE 5810</strain>
    </source>
</reference>
<organism evidence="2 3">
    <name type="scientific">Elasticomyces elasticus</name>
    <dbReference type="NCBI Taxonomy" id="574655"/>
    <lineage>
        <taxon>Eukaryota</taxon>
        <taxon>Fungi</taxon>
        <taxon>Dikarya</taxon>
        <taxon>Ascomycota</taxon>
        <taxon>Pezizomycotina</taxon>
        <taxon>Dothideomycetes</taxon>
        <taxon>Dothideomycetidae</taxon>
        <taxon>Mycosphaerellales</taxon>
        <taxon>Teratosphaeriaceae</taxon>
        <taxon>Elasticomyces</taxon>
    </lineage>
</organism>
<protein>
    <recommendedName>
        <fullName evidence="1">Heterokaryon incompatibility domain-containing protein</fullName>
    </recommendedName>
</protein>